<organism evidence="2 3">
    <name type="scientific">Phakopsora pachyrhizi</name>
    <name type="common">Asian soybean rust disease fungus</name>
    <dbReference type="NCBI Taxonomy" id="170000"/>
    <lineage>
        <taxon>Eukaryota</taxon>
        <taxon>Fungi</taxon>
        <taxon>Dikarya</taxon>
        <taxon>Basidiomycota</taxon>
        <taxon>Pucciniomycotina</taxon>
        <taxon>Pucciniomycetes</taxon>
        <taxon>Pucciniales</taxon>
        <taxon>Phakopsoraceae</taxon>
        <taxon>Phakopsora</taxon>
    </lineage>
</organism>
<dbReference type="EMBL" id="CALTRL010005967">
    <property type="protein sequence ID" value="CAH7688305.1"/>
    <property type="molecule type" value="Genomic_DNA"/>
</dbReference>
<evidence type="ECO:0000313" key="2">
    <source>
        <dbReference type="EMBL" id="CAH7688305.1"/>
    </source>
</evidence>
<gene>
    <name evidence="2" type="ORF">PPACK8108_LOCUS23250</name>
</gene>
<dbReference type="AlphaFoldDB" id="A0AAV0BNK6"/>
<feature type="compositionally biased region" description="Low complexity" evidence="1">
    <location>
        <begin position="213"/>
        <end position="237"/>
    </location>
</feature>
<feature type="compositionally biased region" description="Polar residues" evidence="1">
    <location>
        <begin position="250"/>
        <end position="261"/>
    </location>
</feature>
<feature type="region of interest" description="Disordered" evidence="1">
    <location>
        <begin position="211"/>
        <end position="283"/>
    </location>
</feature>
<feature type="region of interest" description="Disordered" evidence="1">
    <location>
        <begin position="465"/>
        <end position="488"/>
    </location>
</feature>
<evidence type="ECO:0000256" key="1">
    <source>
        <dbReference type="SAM" id="MobiDB-lite"/>
    </source>
</evidence>
<feature type="compositionally biased region" description="Polar residues" evidence="1">
    <location>
        <begin position="466"/>
        <end position="482"/>
    </location>
</feature>
<reference evidence="2" key="1">
    <citation type="submission" date="2022-06" db="EMBL/GenBank/DDBJ databases">
        <authorList>
            <consortium name="SYNGENTA / RWTH Aachen University"/>
        </authorList>
    </citation>
    <scope>NUCLEOTIDE SEQUENCE</scope>
</reference>
<feature type="compositionally biased region" description="Basic residues" evidence="1">
    <location>
        <begin position="151"/>
        <end position="162"/>
    </location>
</feature>
<feature type="region of interest" description="Disordered" evidence="1">
    <location>
        <begin position="109"/>
        <end position="168"/>
    </location>
</feature>
<evidence type="ECO:0000313" key="3">
    <source>
        <dbReference type="Proteomes" id="UP001153365"/>
    </source>
</evidence>
<comment type="caution">
    <text evidence="2">The sequence shown here is derived from an EMBL/GenBank/DDBJ whole genome shotgun (WGS) entry which is preliminary data.</text>
</comment>
<dbReference type="Proteomes" id="UP001153365">
    <property type="component" value="Unassembled WGS sequence"/>
</dbReference>
<feature type="region of interest" description="Disordered" evidence="1">
    <location>
        <begin position="71"/>
        <end position="96"/>
    </location>
</feature>
<proteinExistence type="predicted"/>
<protein>
    <submittedName>
        <fullName evidence="2">Expressed protein</fullName>
    </submittedName>
</protein>
<feature type="region of interest" description="Disordered" evidence="1">
    <location>
        <begin position="1"/>
        <end position="23"/>
    </location>
</feature>
<accession>A0AAV0BNK6</accession>
<keyword evidence="3" id="KW-1185">Reference proteome</keyword>
<sequence length="564" mass="63382">MSNQSTKTAFDRNYDECDNQGNECNLTSSTSLSSIKNQSIDSNISFNSKVPKFQQQSIDNQNIEAWIETDSELGSDSDEVESRSHRDSSSSSLIGEESFISGMARLSRRSTPGFRSRTENVMAIEKNEAKDVDDEDDDVPLSKLQINRPSKSSHHHHHHHHPCSSTSSFVSISASADGRKRDCLHSGTHSISSSAGSSILEELIKKYSSSALSNPTTSDLSMSSSVSSLASPKSPGSIHGLSPTKKKSQPNKVSSIKTTTQDENDLISSPRYPRIRPVKSSPNLSKFNQSNQILFRQPPSNLIPPVPPLPSLFHNSNSYNNYSNVIQNSGPHSAASSNQVFSNQLMYYQNQFHNDLISSSYLNHHRPQHLFSKQSSESGSALGLGGRSVSNLSITKPSINRKFILYELRNYQSSNSVRNYSSSNLANENLSKDTELNTFTNNTGAPSEVYQRMKKRHQLQIFDSYRNVSPIKQSSRSQNESPLTPKRHYADDYSNQMIMMQMQMQMQMHNNNINYHNQKQQQKLNDEGFFKNDDYLKDGEEELIDDENLKKRKIGNQELDFRNG</sequence>
<name>A0AAV0BNK6_PHAPC</name>